<evidence type="ECO:0000256" key="1">
    <source>
        <dbReference type="ARBA" id="ARBA00022553"/>
    </source>
</evidence>
<dbReference type="InterPro" id="IPR011006">
    <property type="entry name" value="CheY-like_superfamily"/>
</dbReference>
<dbReference type="SUPFAM" id="SSF46894">
    <property type="entry name" value="C-terminal effector domain of the bipartite response regulators"/>
    <property type="match status" value="1"/>
</dbReference>
<dbReference type="PROSITE" id="PS50110">
    <property type="entry name" value="RESPONSE_REGULATORY"/>
    <property type="match status" value="1"/>
</dbReference>
<proteinExistence type="predicted"/>
<dbReference type="PROSITE" id="PS51755">
    <property type="entry name" value="OMPR_PHOB"/>
    <property type="match status" value="1"/>
</dbReference>
<evidence type="ECO:0000313" key="10">
    <source>
        <dbReference type="EMBL" id="EPX86786.1"/>
    </source>
</evidence>
<dbReference type="eggNOG" id="COG0745">
    <property type="taxonomic scope" value="Bacteria"/>
</dbReference>
<dbReference type="CDD" id="cd00156">
    <property type="entry name" value="REC"/>
    <property type="match status" value="1"/>
</dbReference>
<feature type="domain" description="Response regulatory" evidence="8">
    <location>
        <begin position="1"/>
        <end position="113"/>
    </location>
</feature>
<dbReference type="GO" id="GO:0005829">
    <property type="term" value="C:cytosol"/>
    <property type="evidence" value="ECO:0007669"/>
    <property type="project" value="TreeGrafter"/>
</dbReference>
<accession>S9QZH5</accession>
<gene>
    <name evidence="10" type="ORF">Salmuc_01434</name>
</gene>
<dbReference type="EMBL" id="APVH01000003">
    <property type="protein sequence ID" value="EPX86786.1"/>
    <property type="molecule type" value="Genomic_DNA"/>
</dbReference>
<dbReference type="InterPro" id="IPR039420">
    <property type="entry name" value="WalR-like"/>
</dbReference>
<dbReference type="GO" id="GO:0000156">
    <property type="term" value="F:phosphorelay response regulator activity"/>
    <property type="evidence" value="ECO:0007669"/>
    <property type="project" value="TreeGrafter"/>
</dbReference>
<dbReference type="AlphaFoldDB" id="S9QZH5"/>
<evidence type="ECO:0000259" key="9">
    <source>
        <dbReference type="PROSITE" id="PS51755"/>
    </source>
</evidence>
<organism evidence="10 11">
    <name type="scientific">Salipiger mucosus DSM 16094</name>
    <dbReference type="NCBI Taxonomy" id="1123237"/>
    <lineage>
        <taxon>Bacteria</taxon>
        <taxon>Pseudomonadati</taxon>
        <taxon>Pseudomonadota</taxon>
        <taxon>Alphaproteobacteria</taxon>
        <taxon>Rhodobacterales</taxon>
        <taxon>Roseobacteraceae</taxon>
        <taxon>Salipiger</taxon>
    </lineage>
</organism>
<dbReference type="Proteomes" id="UP000015347">
    <property type="component" value="Unassembled WGS sequence"/>
</dbReference>
<feature type="DNA-binding region" description="OmpR/PhoB-type" evidence="7">
    <location>
        <begin position="121"/>
        <end position="219"/>
    </location>
</feature>
<evidence type="ECO:0000256" key="6">
    <source>
        <dbReference type="PROSITE-ProRule" id="PRU00169"/>
    </source>
</evidence>
<evidence type="ECO:0000256" key="4">
    <source>
        <dbReference type="ARBA" id="ARBA00023125"/>
    </source>
</evidence>
<feature type="domain" description="OmpR/PhoB-type" evidence="9">
    <location>
        <begin position="121"/>
        <end position="219"/>
    </location>
</feature>
<evidence type="ECO:0000256" key="3">
    <source>
        <dbReference type="ARBA" id="ARBA00023015"/>
    </source>
</evidence>
<dbReference type="Pfam" id="PF00486">
    <property type="entry name" value="Trans_reg_C"/>
    <property type="match status" value="1"/>
</dbReference>
<evidence type="ECO:0000256" key="5">
    <source>
        <dbReference type="ARBA" id="ARBA00023163"/>
    </source>
</evidence>
<dbReference type="GO" id="GO:0032993">
    <property type="term" value="C:protein-DNA complex"/>
    <property type="evidence" value="ECO:0007669"/>
    <property type="project" value="TreeGrafter"/>
</dbReference>
<keyword evidence="11" id="KW-1185">Reference proteome</keyword>
<dbReference type="GO" id="GO:0006355">
    <property type="term" value="P:regulation of DNA-templated transcription"/>
    <property type="evidence" value="ECO:0007669"/>
    <property type="project" value="InterPro"/>
</dbReference>
<protein>
    <submittedName>
        <fullName evidence="10">DNA-binding protein response regulator</fullName>
    </submittedName>
</protein>
<dbReference type="OrthoDB" id="7873839at2"/>
<reference evidence="11" key="1">
    <citation type="journal article" date="2014" name="Stand. Genomic Sci.">
        <title>Genome sequence of the exopolysaccharide-producing Salipiger mucosus type strain (DSM 16094(T)), a moderately halophilic member of the Roseobacter clade.</title>
        <authorList>
            <person name="Riedel T."/>
            <person name="Spring S."/>
            <person name="Fiebig A."/>
            <person name="Petersen J."/>
            <person name="Kyrpides N.C."/>
            <person name="Goker M."/>
            <person name="Klenk H.P."/>
        </authorList>
    </citation>
    <scope>NUCLEOTIDE SEQUENCE [LARGE SCALE GENOMIC DNA]</scope>
    <source>
        <strain evidence="11">DSM 16094</strain>
    </source>
</reference>
<evidence type="ECO:0000256" key="2">
    <source>
        <dbReference type="ARBA" id="ARBA00023012"/>
    </source>
</evidence>
<comment type="caution">
    <text evidence="10">The sequence shown here is derived from an EMBL/GenBank/DDBJ whole genome shotgun (WGS) entry which is preliminary data.</text>
</comment>
<sequence length="231" mass="25394">MRYLVAETNWALMGLSRALRDTGTLITTCEDAEDLEEFHRIGAHDLVLFDAALLEGGRSPAHLREMRPGTPVCLFARKADPVRIAAWYEAGADLVIAADTPHDEAVARLQAVARRAHGLAQPRVELGPLCVDLATRRVHMDGVTLSLSPKLYAILEYLALRPGRLASRERLLSHVYGFENEPAPRVFDVYMCNLRAHLSAVSHLVRIETVRGQGYRLALSPALTDPGSLAA</sequence>
<evidence type="ECO:0000313" key="11">
    <source>
        <dbReference type="Proteomes" id="UP000015347"/>
    </source>
</evidence>
<keyword evidence="5" id="KW-0804">Transcription</keyword>
<keyword evidence="2" id="KW-0902">Two-component regulatory system</keyword>
<dbReference type="HOGENOM" id="CLU_000445_30_1_5"/>
<dbReference type="InterPro" id="IPR016032">
    <property type="entry name" value="Sig_transdc_resp-reg_C-effctor"/>
</dbReference>
<dbReference type="InterPro" id="IPR001789">
    <property type="entry name" value="Sig_transdc_resp-reg_receiver"/>
</dbReference>
<dbReference type="SUPFAM" id="SSF52172">
    <property type="entry name" value="CheY-like"/>
    <property type="match status" value="1"/>
</dbReference>
<evidence type="ECO:0000256" key="7">
    <source>
        <dbReference type="PROSITE-ProRule" id="PRU01091"/>
    </source>
</evidence>
<keyword evidence="1 6" id="KW-0597">Phosphoprotein</keyword>
<feature type="modified residue" description="4-aspartylphosphate" evidence="6">
    <location>
        <position position="50"/>
    </location>
</feature>
<name>S9QZH5_9RHOB</name>
<dbReference type="RefSeq" id="WP_020040964.1">
    <property type="nucleotide sequence ID" value="NZ_KE557273.1"/>
</dbReference>
<dbReference type="SMART" id="SM00862">
    <property type="entry name" value="Trans_reg_C"/>
    <property type="match status" value="1"/>
</dbReference>
<dbReference type="Gene3D" id="3.40.50.2300">
    <property type="match status" value="1"/>
</dbReference>
<keyword evidence="3" id="KW-0805">Transcription regulation</keyword>
<dbReference type="PANTHER" id="PTHR48111:SF22">
    <property type="entry name" value="REGULATOR OF RPOS"/>
    <property type="match status" value="1"/>
</dbReference>
<dbReference type="InterPro" id="IPR036388">
    <property type="entry name" value="WH-like_DNA-bd_sf"/>
</dbReference>
<dbReference type="InterPro" id="IPR001867">
    <property type="entry name" value="OmpR/PhoB-type_DNA-bd"/>
</dbReference>
<keyword evidence="4 7" id="KW-0238">DNA-binding</keyword>
<dbReference type="STRING" id="1123237.Salmuc_01434"/>
<dbReference type="Gene3D" id="1.10.10.10">
    <property type="entry name" value="Winged helix-like DNA-binding domain superfamily/Winged helix DNA-binding domain"/>
    <property type="match status" value="1"/>
</dbReference>
<dbReference type="PANTHER" id="PTHR48111">
    <property type="entry name" value="REGULATOR OF RPOS"/>
    <property type="match status" value="1"/>
</dbReference>
<dbReference type="GO" id="GO:0000976">
    <property type="term" value="F:transcription cis-regulatory region binding"/>
    <property type="evidence" value="ECO:0007669"/>
    <property type="project" value="TreeGrafter"/>
</dbReference>
<evidence type="ECO:0000259" key="8">
    <source>
        <dbReference type="PROSITE" id="PS50110"/>
    </source>
</evidence>
<dbReference type="CDD" id="cd00383">
    <property type="entry name" value="trans_reg_C"/>
    <property type="match status" value="1"/>
</dbReference>